<organism evidence="2 3">
    <name type="scientific">Paramecium primaurelia</name>
    <dbReference type="NCBI Taxonomy" id="5886"/>
    <lineage>
        <taxon>Eukaryota</taxon>
        <taxon>Sar</taxon>
        <taxon>Alveolata</taxon>
        <taxon>Ciliophora</taxon>
        <taxon>Intramacronucleata</taxon>
        <taxon>Oligohymenophorea</taxon>
        <taxon>Peniculida</taxon>
        <taxon>Parameciidae</taxon>
        <taxon>Paramecium</taxon>
    </lineage>
</organism>
<keyword evidence="3" id="KW-1185">Reference proteome</keyword>
<evidence type="ECO:0000313" key="3">
    <source>
        <dbReference type="Proteomes" id="UP000688137"/>
    </source>
</evidence>
<feature type="transmembrane region" description="Helical" evidence="1">
    <location>
        <begin position="126"/>
        <end position="147"/>
    </location>
</feature>
<comment type="caution">
    <text evidence="2">The sequence shown here is derived from an EMBL/GenBank/DDBJ whole genome shotgun (WGS) entry which is preliminary data.</text>
</comment>
<reference evidence="2" key="1">
    <citation type="submission" date="2021-01" db="EMBL/GenBank/DDBJ databases">
        <authorList>
            <consortium name="Genoscope - CEA"/>
            <person name="William W."/>
        </authorList>
    </citation>
    <scope>NUCLEOTIDE SEQUENCE</scope>
</reference>
<dbReference type="OMA" id="CQIFCIP"/>
<feature type="transmembrane region" description="Helical" evidence="1">
    <location>
        <begin position="710"/>
        <end position="732"/>
    </location>
</feature>
<dbReference type="EMBL" id="CAJJDM010000036">
    <property type="protein sequence ID" value="CAD8065225.1"/>
    <property type="molecule type" value="Genomic_DNA"/>
</dbReference>
<protein>
    <recommendedName>
        <fullName evidence="4">Transmembrane protein</fullName>
    </recommendedName>
</protein>
<gene>
    <name evidence="2" type="ORF">PPRIM_AZ9-3.1.T0370160</name>
</gene>
<name>A0A8S1LG27_PARPR</name>
<evidence type="ECO:0000313" key="2">
    <source>
        <dbReference type="EMBL" id="CAD8065225.1"/>
    </source>
</evidence>
<dbReference type="AlphaFoldDB" id="A0A8S1LG27"/>
<sequence>MPQFHEMLKEYQILYKEQCSSFIQDSHTLWPISAKNGAEEAQNVFNLGWDLETIISNWQNEQTLLPDEYQYELYSQLIIFTIILSVIGVIILLCCCQIFCIPKYKVFMRCCYINVETDTKSTFEKYFLFFGIILLSLMLCTVCGLSYTDKQIESSLLQVKCISLWMIENTIEQQNEQGWHNDWQGILYINKQIKSLTQELSDQSRQNAIKQLSQIKTKQLQQQYKIENQYLSDLYEYNFEHKLINPNPYSKQQYIQSNFIEQIGPSNQLGTVTNLLLEELSSRDQAIYLMKIIKSKSQYINITQIIQYLNQSQSQLNDFSYNIINFLSKLEQTLNTKSWIFDSGVTAYKRFLIITCTTTIILLFSFSLVTWFRFQKMGFLLHISWIALAVLLIIGFIILIFVYYVSLINNNMVCNLTHGVIHDKNVLKRIIKIMKPTKHFIKTKSFFQQVEVCLYQNGDFVSYFDLNQTFENIIDLDKSIQEFDKLSYSHNVINFYQSVISSYFTNYSLVIDNNNQDNPQNILRNMNNWTDYNIDKSMQILYGGCRVSQDEWEWKDQDCKYYKADLLKLNFYSNPHREFGMAICLIFDSCNQDFAKQRYMEQYKRCKTKNQESISQIVLKYFDQIKLYIDSVNSTFKPILSNLTEYEQLLTNLDNEIKQQVVNLTYYGSQLNLIFHKTQNLTNTLNCSYIKQGTIRFKNTFCTTLLNGLFFMYIYLISICILLSCLGILSVWSAMRCIPKSEQHQVFLEAAIGPMQQRTIQRKSLDVN</sequence>
<dbReference type="Proteomes" id="UP000688137">
    <property type="component" value="Unassembled WGS sequence"/>
</dbReference>
<feature type="transmembrane region" description="Helical" evidence="1">
    <location>
        <begin position="73"/>
        <end position="99"/>
    </location>
</feature>
<accession>A0A8S1LG27</accession>
<keyword evidence="1" id="KW-0812">Transmembrane</keyword>
<feature type="transmembrane region" description="Helical" evidence="1">
    <location>
        <begin position="351"/>
        <end position="372"/>
    </location>
</feature>
<keyword evidence="1" id="KW-0472">Membrane</keyword>
<evidence type="ECO:0008006" key="4">
    <source>
        <dbReference type="Google" id="ProtNLM"/>
    </source>
</evidence>
<feature type="transmembrane region" description="Helical" evidence="1">
    <location>
        <begin position="379"/>
        <end position="405"/>
    </location>
</feature>
<keyword evidence="1" id="KW-1133">Transmembrane helix</keyword>
<proteinExistence type="predicted"/>
<evidence type="ECO:0000256" key="1">
    <source>
        <dbReference type="SAM" id="Phobius"/>
    </source>
</evidence>